<sequence length="255" mass="28204">MSSDDSEFDKEAEREKLREKYGDEGQDRENTRRMSELLLQGATMTGKHCDNCGDPIFRYDGQEFCPTCQHEARAQAESQNGDPSEQSQQPAETPAQAEANADRDQSTAETADRSTADESDDADDEPYVEINDVRVADQHADRSDLRRPPSQTDADRRDGQSRDAPTENPVSQRRADERRSARDRSSANASGHRHAHGATSAHRDDLGTAREALVRKLSSLAHEAETTDDVARARDLLAATREAAEALAALDRANR</sequence>
<protein>
    <submittedName>
        <fullName evidence="2">Sjogren's syndrome/scleroderma autoantigen 1 family protein</fullName>
    </submittedName>
</protein>
<gene>
    <name evidence="2" type="ORF">ACFO9K_19980</name>
</gene>
<dbReference type="Pfam" id="PF06677">
    <property type="entry name" value="Auto_anti-p27"/>
    <property type="match status" value="1"/>
</dbReference>
<dbReference type="RefSeq" id="WP_254267865.1">
    <property type="nucleotide sequence ID" value="NZ_CP100400.1"/>
</dbReference>
<feature type="compositionally biased region" description="Basic and acidic residues" evidence="1">
    <location>
        <begin position="131"/>
        <end position="165"/>
    </location>
</feature>
<dbReference type="InterPro" id="IPR051888">
    <property type="entry name" value="UPF0148_domain"/>
</dbReference>
<reference evidence="2 3" key="1">
    <citation type="journal article" date="2019" name="Int. J. Syst. Evol. Microbiol.">
        <title>The Global Catalogue of Microorganisms (GCM) 10K type strain sequencing project: providing services to taxonomists for standard genome sequencing and annotation.</title>
        <authorList>
            <consortium name="The Broad Institute Genomics Platform"/>
            <consortium name="The Broad Institute Genome Sequencing Center for Infectious Disease"/>
            <person name="Wu L."/>
            <person name="Ma J."/>
        </authorList>
    </citation>
    <scope>NUCLEOTIDE SEQUENCE [LARGE SCALE GENOMIC DNA]</scope>
    <source>
        <strain evidence="2 3">XZYJ18</strain>
    </source>
</reference>
<organism evidence="2 3">
    <name type="scientific">Halorussus aquaticus</name>
    <dbReference type="NCBI Taxonomy" id="2953748"/>
    <lineage>
        <taxon>Archaea</taxon>
        <taxon>Methanobacteriati</taxon>
        <taxon>Methanobacteriota</taxon>
        <taxon>Stenosarchaea group</taxon>
        <taxon>Halobacteria</taxon>
        <taxon>Halobacteriales</taxon>
        <taxon>Haladaptataceae</taxon>
        <taxon>Halorussus</taxon>
    </lineage>
</organism>
<dbReference type="EMBL" id="JBHSHT010000002">
    <property type="protein sequence ID" value="MFC4826543.1"/>
    <property type="molecule type" value="Genomic_DNA"/>
</dbReference>
<comment type="caution">
    <text evidence="2">The sequence shown here is derived from an EMBL/GenBank/DDBJ whole genome shotgun (WGS) entry which is preliminary data.</text>
</comment>
<dbReference type="InterPro" id="IPR009563">
    <property type="entry name" value="SSSCA1"/>
</dbReference>
<accession>A0ABD5Q798</accession>
<dbReference type="PANTHER" id="PTHR16537">
    <property type="entry name" value="SJOEGREN SYNDROME/SCLERODERMA AUTOANTIGEN 1"/>
    <property type="match status" value="1"/>
</dbReference>
<name>A0ABD5Q798_9EURY</name>
<feature type="region of interest" description="Disordered" evidence="1">
    <location>
        <begin position="1"/>
        <end position="39"/>
    </location>
</feature>
<proteinExistence type="predicted"/>
<feature type="compositionally biased region" description="Basic and acidic residues" evidence="1">
    <location>
        <begin position="100"/>
        <end position="116"/>
    </location>
</feature>
<feature type="compositionally biased region" description="Basic and acidic residues" evidence="1">
    <location>
        <begin position="173"/>
        <end position="185"/>
    </location>
</feature>
<dbReference type="PANTHER" id="PTHR16537:SF1">
    <property type="entry name" value="PROTEIN ZNRD2"/>
    <property type="match status" value="1"/>
</dbReference>
<dbReference type="AlphaFoldDB" id="A0ABD5Q798"/>
<keyword evidence="3" id="KW-1185">Reference proteome</keyword>
<feature type="compositionally biased region" description="Low complexity" evidence="1">
    <location>
        <begin position="85"/>
        <end position="99"/>
    </location>
</feature>
<evidence type="ECO:0000256" key="1">
    <source>
        <dbReference type="SAM" id="MobiDB-lite"/>
    </source>
</evidence>
<feature type="compositionally biased region" description="Acidic residues" evidence="1">
    <location>
        <begin position="117"/>
        <end position="127"/>
    </location>
</feature>
<dbReference type="GeneID" id="73046359"/>
<feature type="compositionally biased region" description="Basic and acidic residues" evidence="1">
    <location>
        <begin position="9"/>
        <end position="35"/>
    </location>
</feature>
<dbReference type="Proteomes" id="UP001595945">
    <property type="component" value="Unassembled WGS sequence"/>
</dbReference>
<feature type="region of interest" description="Disordered" evidence="1">
    <location>
        <begin position="71"/>
        <end position="207"/>
    </location>
</feature>
<evidence type="ECO:0000313" key="2">
    <source>
        <dbReference type="EMBL" id="MFC4826543.1"/>
    </source>
</evidence>
<evidence type="ECO:0000313" key="3">
    <source>
        <dbReference type="Proteomes" id="UP001595945"/>
    </source>
</evidence>